<evidence type="ECO:0000256" key="7">
    <source>
        <dbReference type="ARBA" id="ARBA00023125"/>
    </source>
</evidence>
<name>A0ABU6K8C7_9RHOO</name>
<dbReference type="NCBIfam" id="NF004595">
    <property type="entry name" value="PRK05932.1-2"/>
    <property type="match status" value="1"/>
</dbReference>
<feature type="region of interest" description="Disordered" evidence="10">
    <location>
        <begin position="72"/>
        <end position="127"/>
    </location>
</feature>
<dbReference type="Pfam" id="PF00309">
    <property type="entry name" value="Sigma54_AID"/>
    <property type="match status" value="1"/>
</dbReference>
<dbReference type="PROSITE" id="PS50044">
    <property type="entry name" value="SIGMA54_3"/>
    <property type="match status" value="1"/>
</dbReference>
<dbReference type="Gene3D" id="1.10.10.1330">
    <property type="entry name" value="RNA polymerase sigma-54 factor, core-binding domain"/>
    <property type="match status" value="1"/>
</dbReference>
<dbReference type="PANTHER" id="PTHR32248">
    <property type="entry name" value="RNA POLYMERASE SIGMA-54 FACTOR"/>
    <property type="match status" value="1"/>
</dbReference>
<evidence type="ECO:0000256" key="9">
    <source>
        <dbReference type="PIRNR" id="PIRNR000774"/>
    </source>
</evidence>
<dbReference type="Pfam" id="PF04552">
    <property type="entry name" value="Sigma54_DBD"/>
    <property type="match status" value="1"/>
</dbReference>
<sequence>MMNTAFDQRAKQTLSLTPRLQQSVKLLQLSSQEFVQEIQHALANNPFLEEEEVVPGEAAAAEEAEQLGELGLGSASPSEVTMLETQSSEVPDEPFESSYESDDQGGSQDYESDNLEASYSSGSRVGEDGENDFSDWVSHVPTLRQHLHRELSAYRLEARDRTLAELIIDSLDEDGYLREDLEDLASSIDDPETGSSIEASELLVALRLVQNLEPVGVAARDFRECLQLQLRARDGNDVPHALAERIVQDHLALLARRDGPELRKLLGCNADDLQAAHAIIRELNPRPGSRFNMRTADYIVPDVIVRKIKGRWSVVTNPAVMPRARLNQVYADMFHRNRCSDRTPLAQELQEARWLLRNAEQRYSTIQRVAEAIVARQKTFFDYGDVALKPLILREVAEELEIHESTVSRATGNKYMATPRGIFEFKHFFSRQLDTETGGTCSAAAVRALLKGMISAESQDAPLSDVSLTKMLADQGVVVARRTVSKYRGMMKVPPAELRRQV</sequence>
<evidence type="ECO:0000256" key="6">
    <source>
        <dbReference type="ARBA" id="ARBA00023082"/>
    </source>
</evidence>
<dbReference type="PANTHER" id="PTHR32248:SF4">
    <property type="entry name" value="RNA POLYMERASE SIGMA-54 FACTOR"/>
    <property type="match status" value="1"/>
</dbReference>
<keyword evidence="3 9" id="KW-0808">Transferase</keyword>
<comment type="function">
    <text evidence="9">Sigma factors are initiation factors that promote the attachment of RNA polymerase to specific initiation sites and are then released.</text>
</comment>
<dbReference type="GO" id="GO:0003899">
    <property type="term" value="F:DNA-directed RNA polymerase activity"/>
    <property type="evidence" value="ECO:0007669"/>
    <property type="project" value="UniProtKB-EC"/>
</dbReference>
<evidence type="ECO:0000256" key="3">
    <source>
        <dbReference type="ARBA" id="ARBA00022679"/>
    </source>
</evidence>
<feature type="compositionally biased region" description="Polar residues" evidence="10">
    <location>
        <begin position="75"/>
        <end position="89"/>
    </location>
</feature>
<dbReference type="InterPro" id="IPR007046">
    <property type="entry name" value="RNA_pol_sigma_54_core-bd"/>
</dbReference>
<evidence type="ECO:0000256" key="4">
    <source>
        <dbReference type="ARBA" id="ARBA00022695"/>
    </source>
</evidence>
<keyword evidence="8 9" id="KW-0804">Transcription</keyword>
<keyword evidence="4 9" id="KW-0548">Nucleotidyltransferase</keyword>
<dbReference type="PIRSF" id="PIRSF000774">
    <property type="entry name" value="RpoN"/>
    <property type="match status" value="1"/>
</dbReference>
<dbReference type="Proteomes" id="UP001331561">
    <property type="component" value="Unassembled WGS sequence"/>
</dbReference>
<feature type="domain" description="RNA polymerase sigma factor 54 core-binding" evidence="12">
    <location>
        <begin position="133"/>
        <end position="330"/>
    </location>
</feature>
<evidence type="ECO:0000259" key="12">
    <source>
        <dbReference type="Pfam" id="PF04963"/>
    </source>
</evidence>
<comment type="similarity">
    <text evidence="1 9">Belongs to the sigma-54 factor family.</text>
</comment>
<evidence type="ECO:0000259" key="11">
    <source>
        <dbReference type="Pfam" id="PF04552"/>
    </source>
</evidence>
<evidence type="ECO:0000256" key="8">
    <source>
        <dbReference type="ARBA" id="ARBA00023163"/>
    </source>
</evidence>
<feature type="compositionally biased region" description="Polar residues" evidence="10">
    <location>
        <begin position="104"/>
        <end position="123"/>
    </location>
</feature>
<evidence type="ECO:0000256" key="2">
    <source>
        <dbReference type="ARBA" id="ARBA00022478"/>
    </source>
</evidence>
<gene>
    <name evidence="13" type="ORF">VVD49_19195</name>
</gene>
<proteinExistence type="inferred from homology"/>
<dbReference type="InterPro" id="IPR038709">
    <property type="entry name" value="RpoN_core-bd_sf"/>
</dbReference>
<dbReference type="NCBIfam" id="TIGR02395">
    <property type="entry name" value="rpoN_sigma"/>
    <property type="match status" value="1"/>
</dbReference>
<dbReference type="InterPro" id="IPR007634">
    <property type="entry name" value="RNA_pol_sigma_54_DNA-bd"/>
</dbReference>
<reference evidence="13 14" key="1">
    <citation type="submission" date="2024-01" db="EMBL/GenBank/DDBJ databases">
        <title>Uliginosibacterium soil sp. nov.</title>
        <authorList>
            <person name="Lv Y."/>
        </authorList>
    </citation>
    <scope>NUCLEOTIDE SEQUENCE [LARGE SCALE GENOMIC DNA]</scope>
    <source>
        <strain evidence="13 14">H3</strain>
    </source>
</reference>
<organism evidence="13 14">
    <name type="scientific">Uliginosibacterium silvisoli</name>
    <dbReference type="NCBI Taxonomy" id="3114758"/>
    <lineage>
        <taxon>Bacteria</taxon>
        <taxon>Pseudomonadati</taxon>
        <taxon>Pseudomonadota</taxon>
        <taxon>Betaproteobacteria</taxon>
        <taxon>Rhodocyclales</taxon>
        <taxon>Zoogloeaceae</taxon>
        <taxon>Uliginosibacterium</taxon>
    </lineage>
</organism>
<evidence type="ECO:0000313" key="13">
    <source>
        <dbReference type="EMBL" id="MEC5387867.1"/>
    </source>
</evidence>
<accession>A0ABU6K8C7</accession>
<dbReference type="EMBL" id="JAYXHS010000004">
    <property type="protein sequence ID" value="MEC5387867.1"/>
    <property type="molecule type" value="Genomic_DNA"/>
</dbReference>
<comment type="caution">
    <text evidence="13">The sequence shown here is derived from an EMBL/GenBank/DDBJ whole genome shotgun (WGS) entry which is preliminary data.</text>
</comment>
<evidence type="ECO:0000256" key="5">
    <source>
        <dbReference type="ARBA" id="ARBA00023015"/>
    </source>
</evidence>
<keyword evidence="5 9" id="KW-0805">Transcription regulation</keyword>
<keyword evidence="14" id="KW-1185">Reference proteome</keyword>
<feature type="domain" description="RNA polymerase sigma factor 54 DNA-binding" evidence="11">
    <location>
        <begin position="345"/>
        <end position="501"/>
    </location>
</feature>
<dbReference type="RefSeq" id="WP_327600841.1">
    <property type="nucleotide sequence ID" value="NZ_JAYXHS010000004.1"/>
</dbReference>
<dbReference type="Gene3D" id="1.10.10.60">
    <property type="entry name" value="Homeodomain-like"/>
    <property type="match status" value="1"/>
</dbReference>
<keyword evidence="7 9" id="KW-0238">DNA-binding</keyword>
<dbReference type="NCBIfam" id="NF009118">
    <property type="entry name" value="PRK12469.1"/>
    <property type="match status" value="1"/>
</dbReference>
<evidence type="ECO:0000313" key="14">
    <source>
        <dbReference type="Proteomes" id="UP001331561"/>
    </source>
</evidence>
<evidence type="ECO:0000256" key="1">
    <source>
        <dbReference type="ARBA" id="ARBA00008798"/>
    </source>
</evidence>
<keyword evidence="2 9" id="KW-0240">DNA-directed RNA polymerase</keyword>
<dbReference type="PROSITE" id="PS00717">
    <property type="entry name" value="SIGMA54_1"/>
    <property type="match status" value="1"/>
</dbReference>
<dbReference type="InterPro" id="IPR000394">
    <property type="entry name" value="RNA_pol_sigma_54"/>
</dbReference>
<protein>
    <recommendedName>
        <fullName evidence="9">RNA polymerase sigma-54 factor</fullName>
    </recommendedName>
</protein>
<dbReference type="Pfam" id="PF04963">
    <property type="entry name" value="Sigma54_CBD"/>
    <property type="match status" value="1"/>
</dbReference>
<feature type="compositionally biased region" description="Acidic residues" evidence="10">
    <location>
        <begin position="90"/>
        <end position="103"/>
    </location>
</feature>
<evidence type="ECO:0000256" key="10">
    <source>
        <dbReference type="SAM" id="MobiDB-lite"/>
    </source>
</evidence>
<keyword evidence="6 9" id="KW-0731">Sigma factor</keyword>
<dbReference type="PRINTS" id="PR00045">
    <property type="entry name" value="SIGMA54FCT"/>
</dbReference>